<keyword evidence="1" id="KW-1133">Transmembrane helix</keyword>
<name>A0A9P7W4T5_9AGAR</name>
<dbReference type="EMBL" id="MU250524">
    <property type="protein sequence ID" value="KAG7451965.1"/>
    <property type="molecule type" value="Genomic_DNA"/>
</dbReference>
<dbReference type="AlphaFoldDB" id="A0A9P7W4T5"/>
<dbReference type="Proteomes" id="UP000812287">
    <property type="component" value="Unassembled WGS sequence"/>
</dbReference>
<evidence type="ECO:0000313" key="2">
    <source>
        <dbReference type="EMBL" id="KAG7451965.1"/>
    </source>
</evidence>
<comment type="caution">
    <text evidence="2">The sequence shown here is derived from an EMBL/GenBank/DDBJ whole genome shotgun (WGS) entry which is preliminary data.</text>
</comment>
<dbReference type="GeneID" id="66102626"/>
<keyword evidence="1" id="KW-0812">Transmembrane</keyword>
<sequence length="149" mass="16822">MTSTSLKHMPSASIMCPHRRRKPTTLPLLVHYHGWPKKDAVIFLHCCLKYVEESSDCGSLDLTIEVRLKARRKACYLNSYQGSHVATYYLWDLLGKQFNSGDGDRNEAALFHSFVTLVKTACALFCSGSLCVATKNCRRQKKNQSGEYA</sequence>
<evidence type="ECO:0000313" key="3">
    <source>
        <dbReference type="Proteomes" id="UP000812287"/>
    </source>
</evidence>
<dbReference type="RefSeq" id="XP_043045465.1">
    <property type="nucleotide sequence ID" value="XM_043180330.1"/>
</dbReference>
<evidence type="ECO:0000256" key="1">
    <source>
        <dbReference type="SAM" id="Phobius"/>
    </source>
</evidence>
<feature type="transmembrane region" description="Helical" evidence="1">
    <location>
        <begin position="111"/>
        <end position="133"/>
    </location>
</feature>
<gene>
    <name evidence="2" type="ORF">BT62DRAFT_273767</name>
</gene>
<protein>
    <submittedName>
        <fullName evidence="2">Uncharacterized protein</fullName>
    </submittedName>
</protein>
<accession>A0A9P7W4T5</accession>
<proteinExistence type="predicted"/>
<organism evidence="2 3">
    <name type="scientific">Guyanagaster necrorhizus</name>
    <dbReference type="NCBI Taxonomy" id="856835"/>
    <lineage>
        <taxon>Eukaryota</taxon>
        <taxon>Fungi</taxon>
        <taxon>Dikarya</taxon>
        <taxon>Basidiomycota</taxon>
        <taxon>Agaricomycotina</taxon>
        <taxon>Agaricomycetes</taxon>
        <taxon>Agaricomycetidae</taxon>
        <taxon>Agaricales</taxon>
        <taxon>Marasmiineae</taxon>
        <taxon>Physalacriaceae</taxon>
        <taxon>Guyanagaster</taxon>
    </lineage>
</organism>
<keyword evidence="3" id="KW-1185">Reference proteome</keyword>
<keyword evidence="1" id="KW-0472">Membrane</keyword>
<feature type="transmembrane region" description="Helical" evidence="1">
    <location>
        <begin position="74"/>
        <end position="91"/>
    </location>
</feature>
<reference evidence="2" key="1">
    <citation type="submission" date="2020-11" db="EMBL/GenBank/DDBJ databases">
        <title>Adaptations for nitrogen fixation in a non-lichenized fungal sporocarp promotes dispersal by wood-feeding termites.</title>
        <authorList>
            <consortium name="DOE Joint Genome Institute"/>
            <person name="Koch R.A."/>
            <person name="Yoon G."/>
            <person name="Arayal U."/>
            <person name="Lail K."/>
            <person name="Amirebrahimi M."/>
            <person name="Labutti K."/>
            <person name="Lipzen A."/>
            <person name="Riley R."/>
            <person name="Barry K."/>
            <person name="Henrissat B."/>
            <person name="Grigoriev I.V."/>
            <person name="Herr J.R."/>
            <person name="Aime M.C."/>
        </authorList>
    </citation>
    <scope>NUCLEOTIDE SEQUENCE</scope>
    <source>
        <strain evidence="2">MCA 3950</strain>
    </source>
</reference>